<reference evidence="7" key="1">
    <citation type="submission" date="2020-11" db="EMBL/GenBank/DDBJ databases">
        <authorList>
            <person name="Tran Van P."/>
        </authorList>
    </citation>
    <scope>NUCLEOTIDE SEQUENCE</scope>
</reference>
<dbReference type="PANTHER" id="PTHR13531:SF6">
    <property type="entry name" value="TMEM (HUMAN TRANSMEMBRANE PROTEIN) HOMOLOG"/>
    <property type="match status" value="1"/>
</dbReference>
<feature type="transmembrane region" description="Helical" evidence="6">
    <location>
        <begin position="110"/>
        <end position="131"/>
    </location>
</feature>
<feature type="transmembrane region" description="Helical" evidence="6">
    <location>
        <begin position="76"/>
        <end position="98"/>
    </location>
</feature>
<evidence type="ECO:0000256" key="6">
    <source>
        <dbReference type="SAM" id="Phobius"/>
    </source>
</evidence>
<dbReference type="Pfam" id="PF09799">
    <property type="entry name" value="Transmemb_17"/>
    <property type="match status" value="1"/>
</dbReference>
<organism evidence="7">
    <name type="scientific">Timema californicum</name>
    <name type="common">California timema</name>
    <name type="synonym">Walking stick</name>
    <dbReference type="NCBI Taxonomy" id="61474"/>
    <lineage>
        <taxon>Eukaryota</taxon>
        <taxon>Metazoa</taxon>
        <taxon>Ecdysozoa</taxon>
        <taxon>Arthropoda</taxon>
        <taxon>Hexapoda</taxon>
        <taxon>Insecta</taxon>
        <taxon>Pterygota</taxon>
        <taxon>Neoptera</taxon>
        <taxon>Polyneoptera</taxon>
        <taxon>Phasmatodea</taxon>
        <taxon>Timematodea</taxon>
        <taxon>Timematoidea</taxon>
        <taxon>Timematidae</taxon>
        <taxon>Timema</taxon>
    </lineage>
</organism>
<proteinExistence type="predicted"/>
<keyword evidence="3 6" id="KW-1133">Transmembrane helix</keyword>
<evidence type="ECO:0000313" key="7">
    <source>
        <dbReference type="EMBL" id="CAD7570833.1"/>
    </source>
</evidence>
<evidence type="ECO:0000256" key="2">
    <source>
        <dbReference type="ARBA" id="ARBA00022692"/>
    </source>
</evidence>
<dbReference type="AlphaFoldDB" id="A0A7R9J1A5"/>
<dbReference type="EMBL" id="OE180224">
    <property type="protein sequence ID" value="CAD7570833.1"/>
    <property type="molecule type" value="Genomic_DNA"/>
</dbReference>
<dbReference type="GO" id="GO:1905515">
    <property type="term" value="P:non-motile cilium assembly"/>
    <property type="evidence" value="ECO:0007669"/>
    <property type="project" value="TreeGrafter"/>
</dbReference>
<name>A0A7R9J1A5_TIMCA</name>
<evidence type="ECO:0000256" key="5">
    <source>
        <dbReference type="SAM" id="MobiDB-lite"/>
    </source>
</evidence>
<feature type="transmembrane region" description="Helical" evidence="6">
    <location>
        <begin position="48"/>
        <end position="70"/>
    </location>
</feature>
<gene>
    <name evidence="7" type="ORF">TCMB3V08_LOCUS3521</name>
</gene>
<evidence type="ECO:0000256" key="1">
    <source>
        <dbReference type="ARBA" id="ARBA00004141"/>
    </source>
</evidence>
<keyword evidence="2 6" id="KW-0812">Transmembrane</keyword>
<dbReference type="GO" id="GO:0035869">
    <property type="term" value="C:ciliary transition zone"/>
    <property type="evidence" value="ECO:0007669"/>
    <property type="project" value="TreeGrafter"/>
</dbReference>
<protein>
    <submittedName>
        <fullName evidence="7">(California timema) hypothetical protein</fullName>
    </submittedName>
</protein>
<sequence>MAETWKRTVTSFSDRLFPGLSYPHPYSESDYIYFGNEIISSLPLQMSLYFNVLFFPIWLITVAVMLHVKYDCLSNMYRFIVVTILVAVIGIECLRLYLGYLGNLSEKIPELAGFWMLSLLLQFPLQIFLFANERTVPQVVERAVQGVMLSLLVVELVSGFIALRRAARHQTKRFHLLQLHMQGGSTILHHKEEENPKKHYKDEVCRKNAARKTEKEMGGVDDRKCEEKNGSD</sequence>
<dbReference type="GO" id="GO:0016020">
    <property type="term" value="C:membrane"/>
    <property type="evidence" value="ECO:0007669"/>
    <property type="project" value="UniProtKB-SubCell"/>
</dbReference>
<evidence type="ECO:0000256" key="4">
    <source>
        <dbReference type="ARBA" id="ARBA00023136"/>
    </source>
</evidence>
<evidence type="ECO:0000256" key="3">
    <source>
        <dbReference type="ARBA" id="ARBA00022989"/>
    </source>
</evidence>
<feature type="region of interest" description="Disordered" evidence="5">
    <location>
        <begin position="211"/>
        <end position="232"/>
    </location>
</feature>
<accession>A0A7R9J1A5</accession>
<dbReference type="PANTHER" id="PTHR13531">
    <property type="entry name" value="GEO07735P1-RELATED-RELATED"/>
    <property type="match status" value="1"/>
</dbReference>
<keyword evidence="4 6" id="KW-0472">Membrane</keyword>
<dbReference type="InterPro" id="IPR019184">
    <property type="entry name" value="Uncharacterised_TM-17"/>
</dbReference>
<comment type="subcellular location">
    <subcellularLocation>
        <location evidence="1">Membrane</location>
        <topology evidence="1">Multi-pass membrane protein</topology>
    </subcellularLocation>
</comment>
<feature type="transmembrane region" description="Helical" evidence="6">
    <location>
        <begin position="143"/>
        <end position="163"/>
    </location>
</feature>